<proteinExistence type="predicted"/>
<gene>
    <name evidence="1" type="ORF">METZ01_LOCUS374931</name>
</gene>
<evidence type="ECO:0000313" key="1">
    <source>
        <dbReference type="EMBL" id="SVD22077.1"/>
    </source>
</evidence>
<reference evidence="1" key="1">
    <citation type="submission" date="2018-05" db="EMBL/GenBank/DDBJ databases">
        <authorList>
            <person name="Lanie J.A."/>
            <person name="Ng W.-L."/>
            <person name="Kazmierczak K.M."/>
            <person name="Andrzejewski T.M."/>
            <person name="Davidsen T.M."/>
            <person name="Wayne K.J."/>
            <person name="Tettelin H."/>
            <person name="Glass J.I."/>
            <person name="Rusch D."/>
            <person name="Podicherti R."/>
            <person name="Tsui H.-C.T."/>
            <person name="Winkler M.E."/>
        </authorList>
    </citation>
    <scope>NUCLEOTIDE SEQUENCE</scope>
</reference>
<name>A0A382TKQ8_9ZZZZ</name>
<dbReference type="AlphaFoldDB" id="A0A382TKQ8"/>
<feature type="non-terminal residue" evidence="1">
    <location>
        <position position="1"/>
    </location>
</feature>
<accession>A0A382TKQ8</accession>
<dbReference type="EMBL" id="UINC01136994">
    <property type="protein sequence ID" value="SVD22077.1"/>
    <property type="molecule type" value="Genomic_DNA"/>
</dbReference>
<sequence length="74" mass="8604">RGMNDMAAGTLQKALGKKEIMDDEKMDLHYQLGCVLHSMDRKEESIEQFKLIYERDIGYRDVSGRVDAYYANLE</sequence>
<protein>
    <submittedName>
        <fullName evidence="1">Uncharacterized protein</fullName>
    </submittedName>
</protein>
<organism evidence="1">
    <name type="scientific">marine metagenome</name>
    <dbReference type="NCBI Taxonomy" id="408172"/>
    <lineage>
        <taxon>unclassified sequences</taxon>
        <taxon>metagenomes</taxon>
        <taxon>ecological metagenomes</taxon>
    </lineage>
</organism>